<reference evidence="2 3" key="1">
    <citation type="submission" date="2019-06" db="EMBL/GenBank/DDBJ databases">
        <title>A chromosomal-level reference genome of Carpinus fangiana (Coryloideae, Betulaceae).</title>
        <authorList>
            <person name="Yang X."/>
            <person name="Wang Z."/>
            <person name="Zhang L."/>
            <person name="Hao G."/>
            <person name="Liu J."/>
            <person name="Yang Y."/>
        </authorList>
    </citation>
    <scope>NUCLEOTIDE SEQUENCE [LARGE SCALE GENOMIC DNA]</scope>
    <source>
        <strain evidence="2">Cfa_2016G</strain>
        <tissue evidence="2">Leaf</tissue>
    </source>
</reference>
<protein>
    <submittedName>
        <fullName evidence="2">Uncharacterized protein</fullName>
    </submittedName>
</protein>
<name>A0A5N6RAC4_9ROSI</name>
<gene>
    <name evidence="2" type="ORF">FH972_014623</name>
</gene>
<evidence type="ECO:0000256" key="1">
    <source>
        <dbReference type="SAM" id="MobiDB-lite"/>
    </source>
</evidence>
<proteinExistence type="predicted"/>
<dbReference type="Proteomes" id="UP000327013">
    <property type="component" value="Chromosome 6"/>
</dbReference>
<evidence type="ECO:0000313" key="2">
    <source>
        <dbReference type="EMBL" id="KAE8075943.1"/>
    </source>
</evidence>
<feature type="region of interest" description="Disordered" evidence="1">
    <location>
        <begin position="1"/>
        <end position="51"/>
    </location>
</feature>
<accession>A0A5N6RAC4</accession>
<sequence>MWRNEEKIPPADKRETEKKKGKASGKGSKGLQEEKIRNLWHRALRSGAPRP</sequence>
<keyword evidence="3" id="KW-1185">Reference proteome</keyword>
<dbReference type="AlphaFoldDB" id="A0A5N6RAC4"/>
<feature type="compositionally biased region" description="Basic and acidic residues" evidence="1">
    <location>
        <begin position="1"/>
        <end position="18"/>
    </location>
</feature>
<dbReference type="EMBL" id="CM017326">
    <property type="protein sequence ID" value="KAE8075943.1"/>
    <property type="molecule type" value="Genomic_DNA"/>
</dbReference>
<evidence type="ECO:0000313" key="3">
    <source>
        <dbReference type="Proteomes" id="UP000327013"/>
    </source>
</evidence>
<organism evidence="2 3">
    <name type="scientific">Carpinus fangiana</name>
    <dbReference type="NCBI Taxonomy" id="176857"/>
    <lineage>
        <taxon>Eukaryota</taxon>
        <taxon>Viridiplantae</taxon>
        <taxon>Streptophyta</taxon>
        <taxon>Embryophyta</taxon>
        <taxon>Tracheophyta</taxon>
        <taxon>Spermatophyta</taxon>
        <taxon>Magnoliopsida</taxon>
        <taxon>eudicotyledons</taxon>
        <taxon>Gunneridae</taxon>
        <taxon>Pentapetalae</taxon>
        <taxon>rosids</taxon>
        <taxon>fabids</taxon>
        <taxon>Fagales</taxon>
        <taxon>Betulaceae</taxon>
        <taxon>Carpinus</taxon>
    </lineage>
</organism>